<dbReference type="Proteomes" id="UP000034022">
    <property type="component" value="Unassembled WGS sequence"/>
</dbReference>
<evidence type="ECO:0000313" key="3">
    <source>
        <dbReference type="Proteomes" id="UP000034022"/>
    </source>
</evidence>
<sequence length="249" mass="29614">MLSENEKNQSLYYDKVAKVYDEHHSHPISIMYRKEFAYKYLFDSINMNQYYCLDAMCGGGEWSEYMLGRGAKVVGLDVSDECCKIYKQRFSDCEVHNRSIIDSGFPDNTFDLVATDSLHHVQPNVENAIDEIYRILKPGGYFIFWEPYEGSIFDIFRKIWYRKDVYFEKNEKSIDLKNLKEKNKNRFSFELEKYGGNIAYLTIVTSMILRIPPSLKKYYYRPVFFIEKLFSSIQTKRTSVYVLGRWKKN</sequence>
<organism evidence="2 3">
    <name type="scientific">Candidatus Falkowbacteria bacterium GW2011_GWE1_38_31</name>
    <dbReference type="NCBI Taxonomy" id="1618638"/>
    <lineage>
        <taxon>Bacteria</taxon>
        <taxon>Candidatus Falkowiibacteriota</taxon>
    </lineage>
</organism>
<keyword evidence="2" id="KW-0489">Methyltransferase</keyword>
<dbReference type="PANTHER" id="PTHR43591:SF110">
    <property type="entry name" value="RHODANESE DOMAIN-CONTAINING PROTEIN"/>
    <property type="match status" value="1"/>
</dbReference>
<dbReference type="Pfam" id="PF08241">
    <property type="entry name" value="Methyltransf_11"/>
    <property type="match status" value="1"/>
</dbReference>
<name>A0A0G0JUS2_9BACT</name>
<dbReference type="Gene3D" id="3.40.50.150">
    <property type="entry name" value="Vaccinia Virus protein VP39"/>
    <property type="match status" value="1"/>
</dbReference>
<proteinExistence type="predicted"/>
<dbReference type="PANTHER" id="PTHR43591">
    <property type="entry name" value="METHYLTRANSFERASE"/>
    <property type="match status" value="1"/>
</dbReference>
<keyword evidence="2" id="KW-0808">Transferase</keyword>
<gene>
    <name evidence="2" type="ORF">US91_C0001G0200</name>
</gene>
<dbReference type="InterPro" id="IPR013216">
    <property type="entry name" value="Methyltransf_11"/>
</dbReference>
<dbReference type="GO" id="GO:0008757">
    <property type="term" value="F:S-adenosylmethionine-dependent methyltransferase activity"/>
    <property type="evidence" value="ECO:0007669"/>
    <property type="project" value="InterPro"/>
</dbReference>
<dbReference type="EMBL" id="LBUU01000001">
    <property type="protein sequence ID" value="KKQ71273.1"/>
    <property type="molecule type" value="Genomic_DNA"/>
</dbReference>
<dbReference type="GO" id="GO:0032259">
    <property type="term" value="P:methylation"/>
    <property type="evidence" value="ECO:0007669"/>
    <property type="project" value="UniProtKB-KW"/>
</dbReference>
<dbReference type="SUPFAM" id="SSF53335">
    <property type="entry name" value="S-adenosyl-L-methionine-dependent methyltransferases"/>
    <property type="match status" value="1"/>
</dbReference>
<evidence type="ECO:0000313" key="2">
    <source>
        <dbReference type="EMBL" id="KKQ71273.1"/>
    </source>
</evidence>
<accession>A0A0G0JUS2</accession>
<dbReference type="AlphaFoldDB" id="A0A0G0JUS2"/>
<feature type="domain" description="Methyltransferase type 11" evidence="1">
    <location>
        <begin position="53"/>
        <end position="144"/>
    </location>
</feature>
<dbReference type="InterPro" id="IPR029063">
    <property type="entry name" value="SAM-dependent_MTases_sf"/>
</dbReference>
<protein>
    <submittedName>
        <fullName evidence="2">Methyltransferase</fullName>
    </submittedName>
</protein>
<dbReference type="CDD" id="cd02440">
    <property type="entry name" value="AdoMet_MTases"/>
    <property type="match status" value="1"/>
</dbReference>
<reference evidence="2 3" key="1">
    <citation type="journal article" date="2015" name="Nature">
        <title>rRNA introns, odd ribosomes, and small enigmatic genomes across a large radiation of phyla.</title>
        <authorList>
            <person name="Brown C.T."/>
            <person name="Hug L.A."/>
            <person name="Thomas B.C."/>
            <person name="Sharon I."/>
            <person name="Castelle C.J."/>
            <person name="Singh A."/>
            <person name="Wilkins M.J."/>
            <person name="Williams K.H."/>
            <person name="Banfield J.F."/>
        </authorList>
    </citation>
    <scope>NUCLEOTIDE SEQUENCE [LARGE SCALE GENOMIC DNA]</scope>
</reference>
<evidence type="ECO:0000259" key="1">
    <source>
        <dbReference type="Pfam" id="PF08241"/>
    </source>
</evidence>
<comment type="caution">
    <text evidence="2">The sequence shown here is derived from an EMBL/GenBank/DDBJ whole genome shotgun (WGS) entry which is preliminary data.</text>
</comment>